<proteinExistence type="predicted"/>
<organism evidence="1 2">
    <name type="scientific">Angiostrongylus cantonensis</name>
    <name type="common">Rat lungworm</name>
    <dbReference type="NCBI Taxonomy" id="6313"/>
    <lineage>
        <taxon>Eukaryota</taxon>
        <taxon>Metazoa</taxon>
        <taxon>Ecdysozoa</taxon>
        <taxon>Nematoda</taxon>
        <taxon>Chromadorea</taxon>
        <taxon>Rhabditida</taxon>
        <taxon>Rhabditina</taxon>
        <taxon>Rhabditomorpha</taxon>
        <taxon>Strongyloidea</taxon>
        <taxon>Metastrongylidae</taxon>
        <taxon>Angiostrongylus</taxon>
    </lineage>
</organism>
<accession>A0A0K0D0F7</accession>
<sequence>LAGSAKISPAFASGSLAKRSTHVLVSKSHTGKSPSNPQRLRLSMVVKTWVGQTSAGLTLALQGTTMTTSISPYFLLPLDFQKGTFLIRYADLDSDQYAGHIWLVDNHQLLQKYTYDGIDASNARVFSRTERVSMRSMTLHVHLNLPLECLLKLDVNTMESICIIRHAAKKILFSTFSDCFPLRTLSLNALGSTYLHQ</sequence>
<dbReference type="WBParaSite" id="ACAC_0000354401-mRNA-1">
    <property type="protein sequence ID" value="ACAC_0000354401-mRNA-1"/>
    <property type="gene ID" value="ACAC_0000354401"/>
</dbReference>
<reference evidence="2" key="2">
    <citation type="submission" date="2017-02" db="UniProtKB">
        <authorList>
            <consortium name="WormBaseParasite"/>
        </authorList>
    </citation>
    <scope>IDENTIFICATION</scope>
</reference>
<protein>
    <submittedName>
        <fullName evidence="2">IGv domain-containing protein</fullName>
    </submittedName>
</protein>
<evidence type="ECO:0000313" key="1">
    <source>
        <dbReference type="Proteomes" id="UP000035642"/>
    </source>
</evidence>
<keyword evidence="1" id="KW-1185">Reference proteome</keyword>
<reference evidence="1" key="1">
    <citation type="submission" date="2012-09" db="EMBL/GenBank/DDBJ databases">
        <authorList>
            <person name="Martin A.A."/>
        </authorList>
    </citation>
    <scope>NUCLEOTIDE SEQUENCE</scope>
</reference>
<evidence type="ECO:0000313" key="2">
    <source>
        <dbReference type="WBParaSite" id="ACAC_0000354401-mRNA-1"/>
    </source>
</evidence>
<dbReference type="Proteomes" id="UP000035642">
    <property type="component" value="Unassembled WGS sequence"/>
</dbReference>
<dbReference type="AlphaFoldDB" id="A0A0K0D0F7"/>
<name>A0A0K0D0F7_ANGCA</name>